<sequence length="149" mass="17272">MRKTLSYGFKVFQIYYKANGLWAILDIIERFYDTTFYPLIQIYLLSKLLDLLATGRQLSFSDISWMVVAYLAASLLKILIHYVALIRGPGYEFAFNDYIELQLDQKLNKLDPAVFESTKFQTLLAQMNGVKGSMSSYLDRMIYLVSFTV</sequence>
<keyword evidence="3 5" id="KW-1133">Transmembrane helix</keyword>
<feature type="transmembrane region" description="Helical" evidence="5">
    <location>
        <begin position="21"/>
        <end position="43"/>
    </location>
</feature>
<dbReference type="InterPro" id="IPR036640">
    <property type="entry name" value="ABC1_TM_sf"/>
</dbReference>
<evidence type="ECO:0000256" key="5">
    <source>
        <dbReference type="SAM" id="Phobius"/>
    </source>
</evidence>
<dbReference type="GO" id="GO:0005886">
    <property type="term" value="C:plasma membrane"/>
    <property type="evidence" value="ECO:0007669"/>
    <property type="project" value="UniProtKB-SubCell"/>
</dbReference>
<accession>A0A1F7GAP8</accession>
<name>A0A1F7GAP8_9BACT</name>
<dbReference type="Proteomes" id="UP000177208">
    <property type="component" value="Unassembled WGS sequence"/>
</dbReference>
<dbReference type="AlphaFoldDB" id="A0A1F7GAP8"/>
<reference evidence="6 7" key="1">
    <citation type="journal article" date="2016" name="Nat. Commun.">
        <title>Thousands of microbial genomes shed light on interconnected biogeochemical processes in an aquifer system.</title>
        <authorList>
            <person name="Anantharaman K."/>
            <person name="Brown C.T."/>
            <person name="Hug L.A."/>
            <person name="Sharon I."/>
            <person name="Castelle C.J."/>
            <person name="Probst A.J."/>
            <person name="Thomas B.C."/>
            <person name="Singh A."/>
            <person name="Wilkins M.J."/>
            <person name="Karaoz U."/>
            <person name="Brodie E.L."/>
            <person name="Williams K.H."/>
            <person name="Hubbard S.S."/>
            <person name="Banfield J.F."/>
        </authorList>
    </citation>
    <scope>NUCLEOTIDE SEQUENCE [LARGE SCALE GENOMIC DNA]</scope>
</reference>
<dbReference type="GO" id="GO:0005524">
    <property type="term" value="F:ATP binding"/>
    <property type="evidence" value="ECO:0007669"/>
    <property type="project" value="InterPro"/>
</dbReference>
<evidence type="ECO:0000256" key="1">
    <source>
        <dbReference type="ARBA" id="ARBA00004651"/>
    </source>
</evidence>
<protein>
    <submittedName>
        <fullName evidence="6">Uncharacterized protein</fullName>
    </submittedName>
</protein>
<dbReference type="EMBL" id="MFZG01000033">
    <property type="protein sequence ID" value="OGK15722.1"/>
    <property type="molecule type" value="Genomic_DNA"/>
</dbReference>
<keyword evidence="4 5" id="KW-0472">Membrane</keyword>
<evidence type="ECO:0000313" key="6">
    <source>
        <dbReference type="EMBL" id="OGK15722.1"/>
    </source>
</evidence>
<comment type="subcellular location">
    <subcellularLocation>
        <location evidence="1">Cell membrane</location>
        <topology evidence="1">Multi-pass membrane protein</topology>
    </subcellularLocation>
</comment>
<organism evidence="6 7">
    <name type="scientific">Candidatus Roizmanbacteria bacterium RIFCSPHIGHO2_01_FULL_39_12c</name>
    <dbReference type="NCBI Taxonomy" id="1802031"/>
    <lineage>
        <taxon>Bacteria</taxon>
        <taxon>Candidatus Roizmaniibacteriota</taxon>
    </lineage>
</organism>
<gene>
    <name evidence="6" type="ORF">A2774_00560</name>
</gene>
<feature type="transmembrane region" description="Helical" evidence="5">
    <location>
        <begin position="63"/>
        <end position="85"/>
    </location>
</feature>
<evidence type="ECO:0000256" key="2">
    <source>
        <dbReference type="ARBA" id="ARBA00022692"/>
    </source>
</evidence>
<evidence type="ECO:0000313" key="7">
    <source>
        <dbReference type="Proteomes" id="UP000177208"/>
    </source>
</evidence>
<dbReference type="SUPFAM" id="SSF90123">
    <property type="entry name" value="ABC transporter transmembrane region"/>
    <property type="match status" value="1"/>
</dbReference>
<proteinExistence type="predicted"/>
<comment type="caution">
    <text evidence="6">The sequence shown here is derived from an EMBL/GenBank/DDBJ whole genome shotgun (WGS) entry which is preliminary data.</text>
</comment>
<evidence type="ECO:0000256" key="3">
    <source>
        <dbReference type="ARBA" id="ARBA00022989"/>
    </source>
</evidence>
<evidence type="ECO:0000256" key="4">
    <source>
        <dbReference type="ARBA" id="ARBA00023136"/>
    </source>
</evidence>
<keyword evidence="2 5" id="KW-0812">Transmembrane</keyword>